<dbReference type="RefSeq" id="WP_054341610.1">
    <property type="nucleotide sequence ID" value="NZ_FTOE01000004.1"/>
</dbReference>
<keyword evidence="1" id="KW-0732">Signal</keyword>
<dbReference type="EMBL" id="FTOE01000004">
    <property type="protein sequence ID" value="SIS73853.1"/>
    <property type="molecule type" value="Genomic_DNA"/>
</dbReference>
<evidence type="ECO:0000313" key="3">
    <source>
        <dbReference type="EMBL" id="SIS73853.1"/>
    </source>
</evidence>
<evidence type="ECO:0000256" key="1">
    <source>
        <dbReference type="SAM" id="SignalP"/>
    </source>
</evidence>
<evidence type="ECO:0000313" key="4">
    <source>
        <dbReference type="Proteomes" id="UP000185999"/>
    </source>
</evidence>
<proteinExistence type="predicted"/>
<dbReference type="AlphaFoldDB" id="A0A1N7LJ68"/>
<feature type="domain" description="Autotransporter" evidence="2">
    <location>
        <begin position="205"/>
        <end position="475"/>
    </location>
</feature>
<dbReference type="OrthoDB" id="6848220at2"/>
<feature type="chain" id="PRO_5009943307" evidence="1">
    <location>
        <begin position="34"/>
        <end position="475"/>
    </location>
</feature>
<sequence length="475" mass="49871">MHRKLSSQFPNRKLLCAAIAALTLSTAVQSANASETYTFLFETGDASASGTLVTTSEFSTNNVRVDYASLTSLEVLVSGAGSGNGTFSLADFTGIVFSAVDGLDFSLNLYGQAEISDFNLLGGSPGPTGLSTYLLAADGATSTPMLLSCLKLSAAGSCFSIASVMTSLTDLQLSLKDASQGIDSNISTTNLAVNGAHSRPIFRLVSKGEKTFWVAGDIAQDNHGSKDGNGALAEVGFGYNYGPAQLNISLGKTWSEQNLTNNGGTDTYGKYVMVEGIIPIKGVENLYATIGTFGHWGSIDVNRGYLDGTNLEYSEGYTNSTSWGVRARLDWVSAFAAKSMQFSPYADIWYSDTSIDSYTESGGSLPASFAKRSDSVTDLRLGVNASNPIAKTNLNLVLNAEAVHRFGDNGAVINGQVAGLGSFSFAGNEYEQNWLKGGLGVEGKVGAGKISVMLNGTTEGEMPNTWIAATYQIAI</sequence>
<reference evidence="4" key="1">
    <citation type="submission" date="2017-01" db="EMBL/GenBank/DDBJ databases">
        <authorList>
            <person name="Varghese N."/>
            <person name="Submissions S."/>
        </authorList>
    </citation>
    <scope>NUCLEOTIDE SEQUENCE [LARGE SCALE GENOMIC DNA]</scope>
    <source>
        <strain evidence="4">DSM 22306</strain>
    </source>
</reference>
<evidence type="ECO:0000259" key="2">
    <source>
        <dbReference type="PROSITE" id="PS51208"/>
    </source>
</evidence>
<dbReference type="InterPro" id="IPR005546">
    <property type="entry name" value="Autotransporte_beta"/>
</dbReference>
<dbReference type="InterPro" id="IPR036709">
    <property type="entry name" value="Autotransporte_beta_dom_sf"/>
</dbReference>
<accession>A0A1N7LJ68</accession>
<name>A0A1N7LJ68_9GAMM</name>
<feature type="signal peptide" evidence="1">
    <location>
        <begin position="1"/>
        <end position="33"/>
    </location>
</feature>
<dbReference type="Gene3D" id="2.40.128.130">
    <property type="entry name" value="Autotransporter beta-domain"/>
    <property type="match status" value="1"/>
</dbReference>
<protein>
    <submittedName>
        <fullName evidence="3">Autotransporter beta-domain-containing protein</fullName>
    </submittedName>
</protein>
<organism evidence="3 4">
    <name type="scientific">Neptunomonas antarctica</name>
    <dbReference type="NCBI Taxonomy" id="619304"/>
    <lineage>
        <taxon>Bacteria</taxon>
        <taxon>Pseudomonadati</taxon>
        <taxon>Pseudomonadota</taxon>
        <taxon>Gammaproteobacteria</taxon>
        <taxon>Oceanospirillales</taxon>
        <taxon>Oceanospirillaceae</taxon>
        <taxon>Neptunomonas</taxon>
    </lineage>
</organism>
<keyword evidence="4" id="KW-1185">Reference proteome</keyword>
<dbReference type="SUPFAM" id="SSF103515">
    <property type="entry name" value="Autotransporter"/>
    <property type="match status" value="1"/>
</dbReference>
<dbReference type="PROSITE" id="PS51208">
    <property type="entry name" value="AUTOTRANSPORTER"/>
    <property type="match status" value="1"/>
</dbReference>
<dbReference type="Pfam" id="PF03797">
    <property type="entry name" value="Autotransporter"/>
    <property type="match status" value="1"/>
</dbReference>
<dbReference type="SMART" id="SM00869">
    <property type="entry name" value="Autotransporter"/>
    <property type="match status" value="1"/>
</dbReference>
<dbReference type="Proteomes" id="UP000185999">
    <property type="component" value="Unassembled WGS sequence"/>
</dbReference>
<gene>
    <name evidence="3" type="ORF">SAMN05421760_10473</name>
</gene>